<dbReference type="NCBIfam" id="NF046053">
    <property type="entry name" value="lipo_BPTD_2524"/>
    <property type="match status" value="1"/>
</dbReference>
<proteinExistence type="predicted"/>
<sequence>MKALVFAMAAVPMVLAACAGIESDDDSPSITYTVPRSYQTVYLRAQNQADECLRGHKAYDVYAQVNPALQTGVVSVRGPLGDMEVARTELKALDPSHTEVTQQVWGRGPWNQEALEAMRQSVLMDMSLCTSYMRK</sequence>
<accession>A0A853FA68</accession>
<dbReference type="Proteomes" id="UP000580517">
    <property type="component" value="Unassembled WGS sequence"/>
</dbReference>
<dbReference type="AlphaFoldDB" id="A0A853FA68"/>
<name>A0A853FA68_9BURK</name>
<dbReference type="PROSITE" id="PS51257">
    <property type="entry name" value="PROKAR_LIPOPROTEIN"/>
    <property type="match status" value="1"/>
</dbReference>
<gene>
    <name evidence="2" type="ORF">H0A68_08075</name>
</gene>
<feature type="signal peptide" evidence="1">
    <location>
        <begin position="1"/>
        <end position="19"/>
    </location>
</feature>
<evidence type="ECO:0000313" key="3">
    <source>
        <dbReference type="Proteomes" id="UP000580517"/>
    </source>
</evidence>
<dbReference type="OrthoDB" id="8685129at2"/>
<protein>
    <recommendedName>
        <fullName evidence="4">Lipoprotein</fullName>
    </recommendedName>
</protein>
<comment type="caution">
    <text evidence="2">The sequence shown here is derived from an EMBL/GenBank/DDBJ whole genome shotgun (WGS) entry which is preliminary data.</text>
</comment>
<reference evidence="2 3" key="1">
    <citation type="submission" date="2020-07" db="EMBL/GenBank/DDBJ databases">
        <title>Taxonomic revisions and descriptions of new bacterial species based on genomic comparisons in the high-G+C-content subgroup of the family Alcaligenaceae.</title>
        <authorList>
            <person name="Szabo A."/>
            <person name="Felfoldi T."/>
        </authorList>
    </citation>
    <scope>NUCLEOTIDE SEQUENCE [LARGE SCALE GENOMIC DNA]</scope>
    <source>
        <strain evidence="2 3">DSM 25264</strain>
    </source>
</reference>
<keyword evidence="3" id="KW-1185">Reference proteome</keyword>
<feature type="chain" id="PRO_5032500158" description="Lipoprotein" evidence="1">
    <location>
        <begin position="20"/>
        <end position="135"/>
    </location>
</feature>
<organism evidence="2 3">
    <name type="scientific">Allopusillimonas soli</name>
    <dbReference type="NCBI Taxonomy" id="659016"/>
    <lineage>
        <taxon>Bacteria</taxon>
        <taxon>Pseudomonadati</taxon>
        <taxon>Pseudomonadota</taxon>
        <taxon>Betaproteobacteria</taxon>
        <taxon>Burkholderiales</taxon>
        <taxon>Alcaligenaceae</taxon>
        <taxon>Allopusillimonas</taxon>
    </lineage>
</organism>
<evidence type="ECO:0008006" key="4">
    <source>
        <dbReference type="Google" id="ProtNLM"/>
    </source>
</evidence>
<dbReference type="EMBL" id="JACCEW010000002">
    <property type="protein sequence ID" value="NYT36829.1"/>
    <property type="molecule type" value="Genomic_DNA"/>
</dbReference>
<keyword evidence="1" id="KW-0732">Signal</keyword>
<evidence type="ECO:0000313" key="2">
    <source>
        <dbReference type="EMBL" id="NYT36829.1"/>
    </source>
</evidence>
<evidence type="ECO:0000256" key="1">
    <source>
        <dbReference type="SAM" id="SignalP"/>
    </source>
</evidence>
<dbReference type="RefSeq" id="WP_129968760.1">
    <property type="nucleotide sequence ID" value="NZ_JACCEW010000002.1"/>
</dbReference>